<reference evidence="2" key="1">
    <citation type="submission" date="2022-07" db="EMBL/GenBank/DDBJ databases">
        <authorList>
            <person name="Trinca V."/>
            <person name="Uliana J.V.C."/>
            <person name="Torres T.T."/>
            <person name="Ward R.J."/>
            <person name="Monesi N."/>
        </authorList>
    </citation>
    <scope>NUCLEOTIDE SEQUENCE</scope>
    <source>
        <strain evidence="2">HSMRA1968</strain>
        <tissue evidence="2">Whole embryos</tissue>
    </source>
</reference>
<feature type="non-terminal residue" evidence="2">
    <location>
        <position position="138"/>
    </location>
</feature>
<gene>
    <name evidence="2" type="primary">Adam19</name>
    <name evidence="2" type="ORF">Bhyg_17304</name>
</gene>
<dbReference type="Pfam" id="PF08516">
    <property type="entry name" value="ADAM_CR"/>
    <property type="match status" value="1"/>
</dbReference>
<dbReference type="PANTHER" id="PTHR11905:SF237">
    <property type="entry name" value="MIND-MELD, ISOFORM J"/>
    <property type="match status" value="1"/>
</dbReference>
<dbReference type="AlphaFoldDB" id="A0A9Q0MPD9"/>
<sequence>MSIQSLCSDEFMAWILIKNENLNETCRQVRTSKLILLLAGQGYCFNGDCPTLTMQCEAIWGYGGAAADQQCYDQFNTKGSINGHCGVDVSGHYKKCDPDNVKCGTLQCKEGERQPTPEGMDQLNSRTIISIKGVEYEC</sequence>
<dbReference type="PANTHER" id="PTHR11905">
    <property type="entry name" value="ADAM A DISINTEGRIN AND METALLOPROTEASE DOMAIN"/>
    <property type="match status" value="1"/>
</dbReference>
<dbReference type="InterPro" id="IPR006586">
    <property type="entry name" value="ADAM_Cys-rich"/>
</dbReference>
<name>A0A9Q0MPD9_9DIPT</name>
<protein>
    <submittedName>
        <fullName evidence="2">Disintegrin and metalloproteinase domain-containing protein 19</fullName>
    </submittedName>
</protein>
<proteinExistence type="predicted"/>
<dbReference type="SMART" id="SM00608">
    <property type="entry name" value="ACR"/>
    <property type="match status" value="1"/>
</dbReference>
<dbReference type="Proteomes" id="UP001151699">
    <property type="component" value="Unassembled WGS sequence"/>
</dbReference>
<dbReference type="OrthoDB" id="5951731at2759"/>
<dbReference type="EMBL" id="WJQU01000819">
    <property type="protein sequence ID" value="KAJ6634232.1"/>
    <property type="molecule type" value="Genomic_DNA"/>
</dbReference>
<accession>A0A9Q0MPD9</accession>
<comment type="caution">
    <text evidence="2">The sequence shown here is derived from an EMBL/GenBank/DDBJ whole genome shotgun (WGS) entry which is preliminary data.</text>
</comment>
<evidence type="ECO:0000313" key="2">
    <source>
        <dbReference type="EMBL" id="KAJ6634232.1"/>
    </source>
</evidence>
<organism evidence="2 3">
    <name type="scientific">Pseudolycoriella hygida</name>
    <dbReference type="NCBI Taxonomy" id="35572"/>
    <lineage>
        <taxon>Eukaryota</taxon>
        <taxon>Metazoa</taxon>
        <taxon>Ecdysozoa</taxon>
        <taxon>Arthropoda</taxon>
        <taxon>Hexapoda</taxon>
        <taxon>Insecta</taxon>
        <taxon>Pterygota</taxon>
        <taxon>Neoptera</taxon>
        <taxon>Endopterygota</taxon>
        <taxon>Diptera</taxon>
        <taxon>Nematocera</taxon>
        <taxon>Sciaroidea</taxon>
        <taxon>Sciaridae</taxon>
        <taxon>Pseudolycoriella</taxon>
    </lineage>
</organism>
<feature type="domain" description="ADAM cysteine-rich" evidence="1">
    <location>
        <begin position="40"/>
        <end position="131"/>
    </location>
</feature>
<evidence type="ECO:0000313" key="3">
    <source>
        <dbReference type="Proteomes" id="UP001151699"/>
    </source>
</evidence>
<keyword evidence="3" id="KW-1185">Reference proteome</keyword>
<evidence type="ECO:0000259" key="1">
    <source>
        <dbReference type="SMART" id="SM00608"/>
    </source>
</evidence>